<accession>A0A6F8YAL8</accession>
<evidence type="ECO:0000313" key="3">
    <source>
        <dbReference type="EMBL" id="BCB83028.1"/>
    </source>
</evidence>
<dbReference type="KEGG" id="psuu:Psuf_003410"/>
<gene>
    <name evidence="3" type="ORF">Psuf_003410</name>
</gene>
<name>A0A6F8YAL8_9ACTN</name>
<feature type="compositionally biased region" description="Low complexity" evidence="1">
    <location>
        <begin position="9"/>
        <end position="23"/>
    </location>
</feature>
<dbReference type="SUPFAM" id="SSF50956">
    <property type="entry name" value="Thermostable phytase (3-phytase)"/>
    <property type="match status" value="1"/>
</dbReference>
<evidence type="ECO:0000313" key="4">
    <source>
        <dbReference type="Proteomes" id="UP000503011"/>
    </source>
</evidence>
<feature type="domain" description="BPP" evidence="2">
    <location>
        <begin position="15"/>
        <end position="419"/>
    </location>
</feature>
<protein>
    <submittedName>
        <fullName evidence="3">Hydrolase</fullName>
    </submittedName>
</protein>
<dbReference type="PROSITE" id="PS51662">
    <property type="entry name" value="BP_PHYTASE"/>
    <property type="match status" value="1"/>
</dbReference>
<evidence type="ECO:0000256" key="1">
    <source>
        <dbReference type="SAM" id="MobiDB-lite"/>
    </source>
</evidence>
<dbReference type="InterPro" id="IPR003431">
    <property type="entry name" value="B-propeller_Phytase"/>
</dbReference>
<feature type="region of interest" description="Disordered" evidence="1">
    <location>
        <begin position="9"/>
        <end position="49"/>
    </location>
</feature>
<organism evidence="3 4">
    <name type="scientific">Phytohabitans suffuscus</name>
    <dbReference type="NCBI Taxonomy" id="624315"/>
    <lineage>
        <taxon>Bacteria</taxon>
        <taxon>Bacillati</taxon>
        <taxon>Actinomycetota</taxon>
        <taxon>Actinomycetes</taxon>
        <taxon>Micromonosporales</taxon>
        <taxon>Micromonosporaceae</taxon>
    </lineage>
</organism>
<dbReference type="InterPro" id="IPR011042">
    <property type="entry name" value="6-blade_b-propeller_TolB-like"/>
</dbReference>
<reference evidence="3 4" key="1">
    <citation type="submission" date="2020-03" db="EMBL/GenBank/DDBJ databases">
        <title>Whole genome shotgun sequence of Phytohabitans suffuscus NBRC 105367.</title>
        <authorList>
            <person name="Komaki H."/>
            <person name="Tamura T."/>
        </authorList>
    </citation>
    <scope>NUCLEOTIDE SEQUENCE [LARGE SCALE GENOMIC DNA]</scope>
    <source>
        <strain evidence="3 4">NBRC 105367</strain>
    </source>
</reference>
<dbReference type="RefSeq" id="WP_197945742.1">
    <property type="nucleotide sequence ID" value="NZ_AP022871.1"/>
</dbReference>
<keyword evidence="3" id="KW-0378">Hydrolase</keyword>
<sequence>MAATILAAAPAAAHPAARPASPAVVTTDNETPVLYDDEAGDNSSGDDPAIWVHPKDSRRSIVVVTAKEGGLRVYDLKSRELQSLPATAAPRADGVPGRYNNVDIAYGVRLAGRTVDVAVVSDRYNDQLRFFVIAPAGAAARQPLTEVTAAEQPFLFNPDRAAVDGEQTAYGLAVWQPRRGETYAVVTQEGTTAIATARIVEIRGKLGYTSIRKTTMPSHFPLPDGSTWFPCEEPGVLPQFEGVAVDQRSGVLYAAQEDVGLWRLQLPLGSGVPKLVDKVTDFGVHDVYDPESEECLPIDPTAKGFGGTRLTADAEGVDIYYGPGATGYVLVSSQGDDTFAVYERQGHNRPVGSFRVAGVRGVDDVDGSDGLAVTNRPVGDYRRGLLVTHDEPETGPDVDGDRDATNFSYVSWGAIADAMRLKVDTRLQRETVNTRRPIGTSRRGTLLHPSFLDPRSIRSAGRSSPPPCRS</sequence>
<dbReference type="EMBL" id="AP022871">
    <property type="protein sequence ID" value="BCB83028.1"/>
    <property type="molecule type" value="Genomic_DNA"/>
</dbReference>
<dbReference type="Gene3D" id="2.120.10.30">
    <property type="entry name" value="TolB, C-terminal domain"/>
    <property type="match status" value="1"/>
</dbReference>
<dbReference type="AlphaFoldDB" id="A0A6F8YAL8"/>
<proteinExistence type="predicted"/>
<feature type="region of interest" description="Disordered" evidence="1">
    <location>
        <begin position="432"/>
        <end position="470"/>
    </location>
</feature>
<keyword evidence="4" id="KW-1185">Reference proteome</keyword>
<evidence type="ECO:0000259" key="2">
    <source>
        <dbReference type="PROSITE" id="PS51662"/>
    </source>
</evidence>
<dbReference type="Proteomes" id="UP000503011">
    <property type="component" value="Chromosome"/>
</dbReference>
<reference evidence="3 4" key="2">
    <citation type="submission" date="2020-03" db="EMBL/GenBank/DDBJ databases">
        <authorList>
            <person name="Ichikawa N."/>
            <person name="Kimura A."/>
            <person name="Kitahashi Y."/>
            <person name="Uohara A."/>
        </authorList>
    </citation>
    <scope>NUCLEOTIDE SEQUENCE [LARGE SCALE GENOMIC DNA]</scope>
    <source>
        <strain evidence="3 4">NBRC 105367</strain>
    </source>
</reference>
<dbReference type="GO" id="GO:0016158">
    <property type="term" value="F:inositol hexakisphosphate 3-phosphatase activity"/>
    <property type="evidence" value="ECO:0007669"/>
    <property type="project" value="InterPro"/>
</dbReference>
<dbReference type="Pfam" id="PF02333">
    <property type="entry name" value="Phytase"/>
    <property type="match status" value="2"/>
</dbReference>